<reference evidence="2 3" key="1">
    <citation type="journal article" date="2011" name="J. Bacteriol.">
        <title>Draft genome sequence of Methylophaga aminisulfidivorans MP T.</title>
        <authorList>
            <person name="Han G.H."/>
            <person name="Kim W."/>
            <person name="Chun J."/>
            <person name="Kim S.W."/>
        </authorList>
    </citation>
    <scope>NUCLEOTIDE SEQUENCE [LARGE SCALE GENOMIC DNA]</scope>
    <source>
        <strain evidence="3">MP(T)</strain>
    </source>
</reference>
<proteinExistence type="predicted"/>
<evidence type="ECO:0000313" key="3">
    <source>
        <dbReference type="Proteomes" id="UP000003544"/>
    </source>
</evidence>
<comment type="caution">
    <text evidence="2">The sequence shown here is derived from an EMBL/GenBank/DDBJ whole genome shotgun (WGS) entry which is preliminary data.</text>
</comment>
<dbReference type="SUPFAM" id="SSF46955">
    <property type="entry name" value="Putative DNA-binding domain"/>
    <property type="match status" value="1"/>
</dbReference>
<dbReference type="Proteomes" id="UP000003544">
    <property type="component" value="Unassembled WGS sequence"/>
</dbReference>
<dbReference type="InterPro" id="IPR041657">
    <property type="entry name" value="HTH_17"/>
</dbReference>
<gene>
    <name evidence="2" type="ORF">MAMP_02719</name>
</gene>
<organism evidence="2 3">
    <name type="scientific">Methylophaga aminisulfidivorans MP</name>
    <dbReference type="NCBI Taxonomy" id="1026882"/>
    <lineage>
        <taxon>Bacteria</taxon>
        <taxon>Pseudomonadati</taxon>
        <taxon>Pseudomonadota</taxon>
        <taxon>Gammaproteobacteria</taxon>
        <taxon>Thiotrichales</taxon>
        <taxon>Piscirickettsiaceae</taxon>
        <taxon>Methylophaga</taxon>
    </lineage>
</organism>
<name>F5SW04_9GAMM</name>
<dbReference type="RefSeq" id="WP_007145611.1">
    <property type="nucleotide sequence ID" value="NZ_AFIG01000001.1"/>
</dbReference>
<keyword evidence="3" id="KW-1185">Reference proteome</keyword>
<dbReference type="EMBL" id="AFIG01000001">
    <property type="protein sequence ID" value="EGL55725.1"/>
    <property type="molecule type" value="Genomic_DNA"/>
</dbReference>
<feature type="domain" description="Helix-turn-helix" evidence="1">
    <location>
        <begin position="8"/>
        <end position="57"/>
    </location>
</feature>
<dbReference type="STRING" id="1026882.MAMP_02719"/>
<dbReference type="Pfam" id="PF12728">
    <property type="entry name" value="HTH_17"/>
    <property type="match status" value="1"/>
</dbReference>
<sequence length="60" mass="6618">MEEFIKLITAQDAAKLLNISVGTLANWRCRGEGPVPTKIGKSVRYALEDIKEFIAKGRVA</sequence>
<evidence type="ECO:0000259" key="1">
    <source>
        <dbReference type="Pfam" id="PF12728"/>
    </source>
</evidence>
<dbReference type="InterPro" id="IPR009061">
    <property type="entry name" value="DNA-bd_dom_put_sf"/>
</dbReference>
<protein>
    <recommendedName>
        <fullName evidence="1">Helix-turn-helix domain-containing protein</fullName>
    </recommendedName>
</protein>
<dbReference type="OrthoDB" id="5609458at2"/>
<accession>F5SW04</accession>
<dbReference type="AlphaFoldDB" id="F5SW04"/>
<evidence type="ECO:0000313" key="2">
    <source>
        <dbReference type="EMBL" id="EGL55725.1"/>
    </source>
</evidence>